<feature type="domain" description="Enhanced disease resistance 4-like N-terminal" evidence="2">
    <location>
        <begin position="6"/>
        <end position="39"/>
    </location>
</feature>
<accession>A0A438J540</accession>
<dbReference type="GO" id="GO:1900150">
    <property type="term" value="P:regulation of defense response to fungus"/>
    <property type="evidence" value="ECO:0007669"/>
    <property type="project" value="InterPro"/>
</dbReference>
<dbReference type="InterPro" id="IPR055126">
    <property type="entry name" value="EDR4-like_N"/>
</dbReference>
<dbReference type="OrthoDB" id="2020426at2759"/>
<dbReference type="EMBL" id="QGNW01000062">
    <property type="protein sequence ID" value="RVX04069.1"/>
    <property type="molecule type" value="Genomic_DNA"/>
</dbReference>
<dbReference type="PANTHER" id="PTHR31105:SF42">
    <property type="entry name" value="OS02G0258300 PROTEIN"/>
    <property type="match status" value="1"/>
</dbReference>
<evidence type="ECO:0000313" key="3">
    <source>
        <dbReference type="EMBL" id="RVX04069.1"/>
    </source>
</evidence>
<comment type="caution">
    <text evidence="3">The sequence shown here is derived from an EMBL/GenBank/DDBJ whole genome shotgun (WGS) entry which is preliminary data.</text>
</comment>
<feature type="compositionally biased region" description="Basic and acidic residues" evidence="1">
    <location>
        <begin position="49"/>
        <end position="69"/>
    </location>
</feature>
<gene>
    <name evidence="3" type="primary">EDR4_0</name>
    <name evidence="3" type="ORF">CK203_015649</name>
</gene>
<evidence type="ECO:0000259" key="2">
    <source>
        <dbReference type="Pfam" id="PF22910"/>
    </source>
</evidence>
<dbReference type="PANTHER" id="PTHR31105">
    <property type="entry name" value="EXTRA-LARGE G-PROTEIN-LIKE"/>
    <property type="match status" value="1"/>
</dbReference>
<evidence type="ECO:0000256" key="1">
    <source>
        <dbReference type="SAM" id="MobiDB-lite"/>
    </source>
</evidence>
<organism evidence="3 4">
    <name type="scientific">Vitis vinifera</name>
    <name type="common">Grape</name>
    <dbReference type="NCBI Taxonomy" id="29760"/>
    <lineage>
        <taxon>Eukaryota</taxon>
        <taxon>Viridiplantae</taxon>
        <taxon>Streptophyta</taxon>
        <taxon>Embryophyta</taxon>
        <taxon>Tracheophyta</taxon>
        <taxon>Spermatophyta</taxon>
        <taxon>Magnoliopsida</taxon>
        <taxon>eudicotyledons</taxon>
        <taxon>Gunneridae</taxon>
        <taxon>Pentapetalae</taxon>
        <taxon>rosids</taxon>
        <taxon>Vitales</taxon>
        <taxon>Vitaceae</taxon>
        <taxon>Viteae</taxon>
        <taxon>Vitis</taxon>
    </lineage>
</organism>
<evidence type="ECO:0000313" key="4">
    <source>
        <dbReference type="Proteomes" id="UP000288805"/>
    </source>
</evidence>
<dbReference type="Pfam" id="PF22910">
    <property type="entry name" value="EDR4-like_1st"/>
    <property type="match status" value="1"/>
</dbReference>
<sequence>MAEGSKVRVVRCPKCENLLPELPDYPVYQCGGCGAVLRAKKKAPSNDALSEKSDDENGRGVSEKLESLSEKGAVS</sequence>
<name>A0A438J540_VITVI</name>
<dbReference type="AlphaFoldDB" id="A0A438J540"/>
<proteinExistence type="predicted"/>
<dbReference type="InterPro" id="IPR040244">
    <property type="entry name" value="EDR4-like"/>
</dbReference>
<protein>
    <submittedName>
        <fullName evidence="3">Protein enhanced disease resistance 4</fullName>
    </submittedName>
</protein>
<reference evidence="3 4" key="1">
    <citation type="journal article" date="2018" name="PLoS Genet.">
        <title>Population sequencing reveals clonal diversity and ancestral inbreeding in the grapevine cultivar Chardonnay.</title>
        <authorList>
            <person name="Roach M.J."/>
            <person name="Johnson D.L."/>
            <person name="Bohlmann J."/>
            <person name="van Vuuren H.J."/>
            <person name="Jones S.J."/>
            <person name="Pretorius I.S."/>
            <person name="Schmidt S.A."/>
            <person name="Borneman A.R."/>
        </authorList>
    </citation>
    <scope>NUCLEOTIDE SEQUENCE [LARGE SCALE GENOMIC DNA]</scope>
    <source>
        <strain evidence="4">cv. Chardonnay</strain>
        <tissue evidence="3">Leaf</tissue>
    </source>
</reference>
<dbReference type="Proteomes" id="UP000288805">
    <property type="component" value="Unassembled WGS sequence"/>
</dbReference>
<feature type="region of interest" description="Disordered" evidence="1">
    <location>
        <begin position="41"/>
        <end position="75"/>
    </location>
</feature>